<feature type="compositionally biased region" description="Low complexity" evidence="1">
    <location>
        <begin position="221"/>
        <end position="235"/>
    </location>
</feature>
<feature type="transmembrane region" description="Helical" evidence="2">
    <location>
        <begin position="44"/>
        <end position="72"/>
    </location>
</feature>
<reference evidence="3 4" key="1">
    <citation type="journal article" date="2006" name="J. Virol.">
        <title>Genome of crocodilepox virus.</title>
        <authorList>
            <person name="Afonso C.L."/>
            <person name="Tulman E.R."/>
            <person name="Delhon G."/>
            <person name="Lu Z."/>
            <person name="Viljoen G.J."/>
            <person name="Wallace D.B."/>
            <person name="Kutish G.F."/>
            <person name="Rock D.L."/>
        </authorList>
    </citation>
    <scope>NUCLEOTIDE SEQUENCE [LARGE SCALE GENOMIC DNA]</scope>
    <source>
        <strain evidence="4">Isolate Crocodylus niloticus/Zimbabwe/Ume/2001</strain>
    </source>
</reference>
<gene>
    <name evidence="3" type="ORF">CRV016</name>
</gene>
<evidence type="ECO:0000313" key="4">
    <source>
        <dbReference type="Proteomes" id="UP000011300"/>
    </source>
</evidence>
<evidence type="ECO:0000313" key="3">
    <source>
        <dbReference type="EMBL" id="ABJ08907.1"/>
    </source>
</evidence>
<protein>
    <submittedName>
        <fullName evidence="3">Uncharacterized protein</fullName>
    </submittedName>
</protein>
<organismHost>
    <name type="scientific">Crocodylus porosus</name>
    <name type="common">Saltwater crocodile</name>
    <name type="synonym">Estuarine crocodile</name>
    <dbReference type="NCBI Taxonomy" id="8502"/>
</organismHost>
<dbReference type="GeneID" id="4363461"/>
<dbReference type="RefSeq" id="YP_784206.1">
    <property type="nucleotide sequence ID" value="NC_008030.1"/>
</dbReference>
<evidence type="ECO:0000256" key="2">
    <source>
        <dbReference type="SAM" id="Phobius"/>
    </source>
</evidence>
<feature type="compositionally biased region" description="Pro residues" evidence="1">
    <location>
        <begin position="166"/>
        <end position="176"/>
    </location>
</feature>
<evidence type="ECO:0000256" key="1">
    <source>
        <dbReference type="SAM" id="MobiDB-lite"/>
    </source>
</evidence>
<feature type="region of interest" description="Disordered" evidence="1">
    <location>
        <begin position="122"/>
        <end position="245"/>
    </location>
</feature>
<organismHost>
    <name type="scientific">Crocodylus johnstoni</name>
    <name type="common">Australian freshwater crocodile</name>
    <dbReference type="NCBI Taxonomy" id="184234"/>
</organismHost>
<sequence>MRLVLQMEKIALPPLVYPSCGKSGFDREPRRVRREEDDTARRRAAIVAITITLTALFIIAMFIYALGTYAFMQFMWSFLSLGQFPLSGSDSQDDGIKTNVGVGEDSASIYVKSEGGTVNIRLIVGGPKNTDRNYDPGGGEEDDDQDVDERPRQPPWCKSSNCDTPPEFPLDPPPEPPPKRADSTTNVPTDRAPSLPPEPVDHATHVPTHQTPNRPPDTTRHATTAPATPATSDAPVHMEPDYLPVPDPWLRSRKSDYNDEDYDYFDHQVITVIGSGNDTRGNNDTQSNIGVEEYEDSDSHETYDNDYFSTETPMLAYSVPDSVQQPLCLMYPSSTSLKDMGHKHVGVLMSWIKSPVPGTAVTVAIKLPHGSDKIISVFGQFPVFGRSSAVQVTVGHTSDPVGGMEVDVSWPRGFGGKGLLRIKFISCQSSYLLSYCVAALTDGS</sequence>
<dbReference type="KEGG" id="vg:4363461"/>
<keyword evidence="2" id="KW-0472">Membrane</keyword>
<organism evidence="3 4">
    <name type="scientific">Nile crocodilepox virus (isolate Crocodylus niloticus/Zimbabwe/Ume/2001)</name>
    <name type="common">CRV</name>
    <dbReference type="NCBI Taxonomy" id="1289473"/>
    <lineage>
        <taxon>Viruses</taxon>
        <taxon>Varidnaviria</taxon>
        <taxon>Bamfordvirae</taxon>
        <taxon>Nucleocytoviricota</taxon>
        <taxon>Pokkesviricetes</taxon>
        <taxon>Chitovirales</taxon>
        <taxon>Poxviridae</taxon>
        <taxon>Chordopoxvirinae</taxon>
        <taxon>Crocodylidpoxvirus</taxon>
        <taxon>Crocodylidpoxvirus nilecrocodilepox</taxon>
        <taxon>Nile crocodilepox virus</taxon>
    </lineage>
</organism>
<dbReference type="Proteomes" id="UP000011300">
    <property type="component" value="Segment"/>
</dbReference>
<name>Q070N5_CPRVZ</name>
<accession>Q070N5</accession>
<feature type="compositionally biased region" description="Acidic residues" evidence="1">
    <location>
        <begin position="138"/>
        <end position="147"/>
    </location>
</feature>
<keyword evidence="4" id="KW-1185">Reference proteome</keyword>
<organismHost>
    <name type="scientific">Crocodylus niloticus</name>
    <name type="common">Nile crocodile</name>
    <name type="synonym">African crocodile</name>
    <dbReference type="NCBI Taxonomy" id="8501"/>
</organismHost>
<proteinExistence type="predicted"/>
<keyword evidence="2" id="KW-1133">Transmembrane helix</keyword>
<keyword evidence="2" id="KW-0812">Transmembrane</keyword>
<dbReference type="EMBL" id="DQ356948">
    <property type="protein sequence ID" value="ABJ08907.1"/>
    <property type="molecule type" value="Genomic_DNA"/>
</dbReference>